<evidence type="ECO:0000256" key="1">
    <source>
        <dbReference type="SAM" id="Phobius"/>
    </source>
</evidence>
<dbReference type="EMBL" id="AVOT02019655">
    <property type="protein sequence ID" value="MBW0507347.1"/>
    <property type="molecule type" value="Genomic_DNA"/>
</dbReference>
<keyword evidence="1" id="KW-0812">Transmembrane</keyword>
<accession>A0A9Q3DX41</accession>
<sequence length="121" mass="13720">MTIVNNNGNIYQNSDGLRKLPLPNYIKNSAYVPEEASPQIPIERISLTDLMSQPWIIPLGQFYGISIPFPLILAELALYGHFIIRGQPGHFTIIMPFMTILSLWAHLRIPQSTMEIQTKSL</sequence>
<feature type="transmembrane region" description="Helical" evidence="1">
    <location>
        <begin position="90"/>
        <end position="107"/>
    </location>
</feature>
<reference evidence="2" key="1">
    <citation type="submission" date="2021-03" db="EMBL/GenBank/DDBJ databases">
        <title>Draft genome sequence of rust myrtle Austropuccinia psidii MF-1, a brazilian biotype.</title>
        <authorList>
            <person name="Quecine M.C."/>
            <person name="Pachon D.M.R."/>
            <person name="Bonatelli M.L."/>
            <person name="Correr F.H."/>
            <person name="Franceschini L.M."/>
            <person name="Leite T.F."/>
            <person name="Margarido G.R.A."/>
            <person name="Almeida C.A."/>
            <person name="Ferrarezi J.A."/>
            <person name="Labate C.A."/>
        </authorList>
    </citation>
    <scope>NUCLEOTIDE SEQUENCE</scope>
    <source>
        <strain evidence="2">MF-1</strain>
    </source>
</reference>
<dbReference type="AlphaFoldDB" id="A0A9Q3DX41"/>
<evidence type="ECO:0000313" key="2">
    <source>
        <dbReference type="EMBL" id="MBW0507347.1"/>
    </source>
</evidence>
<protein>
    <submittedName>
        <fullName evidence="2">Uncharacterized protein</fullName>
    </submittedName>
</protein>
<name>A0A9Q3DX41_9BASI</name>
<proteinExistence type="predicted"/>
<comment type="caution">
    <text evidence="2">The sequence shown here is derived from an EMBL/GenBank/DDBJ whole genome shotgun (WGS) entry which is preliminary data.</text>
</comment>
<gene>
    <name evidence="2" type="ORF">O181_047062</name>
</gene>
<keyword evidence="3" id="KW-1185">Reference proteome</keyword>
<dbReference type="Proteomes" id="UP000765509">
    <property type="component" value="Unassembled WGS sequence"/>
</dbReference>
<keyword evidence="1" id="KW-0472">Membrane</keyword>
<feature type="transmembrane region" description="Helical" evidence="1">
    <location>
        <begin position="62"/>
        <end position="84"/>
    </location>
</feature>
<organism evidence="2 3">
    <name type="scientific">Austropuccinia psidii MF-1</name>
    <dbReference type="NCBI Taxonomy" id="1389203"/>
    <lineage>
        <taxon>Eukaryota</taxon>
        <taxon>Fungi</taxon>
        <taxon>Dikarya</taxon>
        <taxon>Basidiomycota</taxon>
        <taxon>Pucciniomycotina</taxon>
        <taxon>Pucciniomycetes</taxon>
        <taxon>Pucciniales</taxon>
        <taxon>Sphaerophragmiaceae</taxon>
        <taxon>Austropuccinia</taxon>
    </lineage>
</organism>
<evidence type="ECO:0000313" key="3">
    <source>
        <dbReference type="Proteomes" id="UP000765509"/>
    </source>
</evidence>
<keyword evidence="1" id="KW-1133">Transmembrane helix</keyword>